<accession>A0A839SRE5</accession>
<dbReference type="AlphaFoldDB" id="A0A839SRE5"/>
<reference evidence="3" key="1">
    <citation type="submission" date="2020-08" db="EMBL/GenBank/DDBJ databases">
        <title>Genomic Encyclopedia of Type Strains, Phase III (KMG-III): the genomes of soil and plant-associated and newly described type strains.</title>
        <authorList>
            <person name="Whitman W."/>
        </authorList>
    </citation>
    <scope>NUCLEOTIDE SEQUENCE [LARGE SCALE GENOMIC DNA]</scope>
    <source>
        <strain evidence="3">CECT 8628</strain>
    </source>
</reference>
<keyword evidence="1" id="KW-0472">Membrane</keyword>
<feature type="transmembrane region" description="Helical" evidence="1">
    <location>
        <begin position="231"/>
        <end position="249"/>
    </location>
</feature>
<evidence type="ECO:0000256" key="1">
    <source>
        <dbReference type="SAM" id="Phobius"/>
    </source>
</evidence>
<dbReference type="EMBL" id="JACHWX010000027">
    <property type="protein sequence ID" value="MBB3058907.1"/>
    <property type="molecule type" value="Genomic_DNA"/>
</dbReference>
<keyword evidence="4" id="KW-1185">Reference proteome</keyword>
<evidence type="ECO:0008006" key="5">
    <source>
        <dbReference type="Google" id="ProtNLM"/>
    </source>
</evidence>
<dbReference type="RefSeq" id="WP_096355800.1">
    <property type="nucleotide sequence ID" value="NZ_AP017313.1"/>
</dbReference>
<organism evidence="3 4">
    <name type="scientific">Mucilaginibacter gotjawali</name>
    <dbReference type="NCBI Taxonomy" id="1550579"/>
    <lineage>
        <taxon>Bacteria</taxon>
        <taxon>Pseudomonadati</taxon>
        <taxon>Bacteroidota</taxon>
        <taxon>Sphingobacteriia</taxon>
        <taxon>Sphingobacteriales</taxon>
        <taxon>Sphingobacteriaceae</taxon>
        <taxon>Mucilaginibacter</taxon>
    </lineage>
</organism>
<evidence type="ECO:0000313" key="3">
    <source>
        <dbReference type="EMBL" id="MBB3058907.1"/>
    </source>
</evidence>
<evidence type="ECO:0000256" key="2">
    <source>
        <dbReference type="SAM" id="SignalP"/>
    </source>
</evidence>
<keyword evidence="2" id="KW-0732">Signal</keyword>
<feature type="chain" id="PRO_5033017044" description="DUF4369 domain-containing protein" evidence="2">
    <location>
        <begin position="21"/>
        <end position="258"/>
    </location>
</feature>
<dbReference type="OrthoDB" id="677565at2"/>
<proteinExistence type="predicted"/>
<dbReference type="Proteomes" id="UP000539265">
    <property type="component" value="Unassembled WGS sequence"/>
</dbReference>
<gene>
    <name evidence="3" type="ORF">FHS11_005367</name>
</gene>
<keyword evidence="1" id="KW-0812">Transmembrane</keyword>
<evidence type="ECO:0000313" key="4">
    <source>
        <dbReference type="Proteomes" id="UP000539265"/>
    </source>
</evidence>
<sequence>MRLLLNLSWIFFAIPYFLHAQDNYQPGLIVNTKGDTVRGYIQYAEWDNNPDKILFKTSTSGTAVALTPDSIRFFSAAVGHLAKFVAYGGPVSTDITDITRLAIGRDSGYRMDKIFLKVLQEGKNLLLFSYADNLKTRFFIAGNYAEKPAELVYRIYYNSIEENGWDRTSYENIFKSQLYNQAVKAGVMNQALKKQIQATDYKEAALQNTAGLINSISAADQTKNNPRKPSGFLKAIAVIGGIVVIIWFVHDLAVHNSH</sequence>
<keyword evidence="1" id="KW-1133">Transmembrane helix</keyword>
<protein>
    <recommendedName>
        <fullName evidence="5">DUF4369 domain-containing protein</fullName>
    </recommendedName>
</protein>
<comment type="caution">
    <text evidence="3">The sequence shown here is derived from an EMBL/GenBank/DDBJ whole genome shotgun (WGS) entry which is preliminary data.</text>
</comment>
<feature type="signal peptide" evidence="2">
    <location>
        <begin position="1"/>
        <end position="20"/>
    </location>
</feature>
<name>A0A839SRE5_9SPHI</name>